<dbReference type="AlphaFoldDB" id="A0A1V5MKF5"/>
<evidence type="ECO:0000259" key="2">
    <source>
        <dbReference type="PROSITE" id="PS51411"/>
    </source>
</evidence>
<dbReference type="Pfam" id="PF04468">
    <property type="entry name" value="PSP1"/>
    <property type="match status" value="1"/>
</dbReference>
<accession>A0A1V5MKF5</accession>
<proteinExistence type="predicted"/>
<name>A0A1V5MKF5_UNCT6</name>
<dbReference type="PANTHER" id="PTHR43830:SF3">
    <property type="entry name" value="PROTEIN PSP1"/>
    <property type="match status" value="1"/>
</dbReference>
<dbReference type="EMBL" id="MWAK01000010">
    <property type="protein sequence ID" value="OPZ93733.1"/>
    <property type="molecule type" value="Genomic_DNA"/>
</dbReference>
<dbReference type="InterPro" id="IPR007557">
    <property type="entry name" value="PSP1_C"/>
</dbReference>
<evidence type="ECO:0000256" key="1">
    <source>
        <dbReference type="SAM" id="MobiDB-lite"/>
    </source>
</evidence>
<comment type="caution">
    <text evidence="3">The sequence shown here is derived from an EMBL/GenBank/DDBJ whole genome shotgun (WGS) entry which is preliminary data.</text>
</comment>
<dbReference type="PROSITE" id="PS51411">
    <property type="entry name" value="PSP1_C"/>
    <property type="match status" value="1"/>
</dbReference>
<feature type="domain" description="PSP1 C-terminal" evidence="2">
    <location>
        <begin position="62"/>
        <end position="148"/>
    </location>
</feature>
<feature type="region of interest" description="Disordered" evidence="1">
    <location>
        <begin position="215"/>
        <end position="234"/>
    </location>
</feature>
<organism evidence="3">
    <name type="scientific">candidate division TA06 bacterium ADurb.Bin417</name>
    <dbReference type="NCBI Taxonomy" id="1852828"/>
    <lineage>
        <taxon>Bacteria</taxon>
        <taxon>Bacteria division TA06</taxon>
    </lineage>
</organism>
<dbReference type="GO" id="GO:0005737">
    <property type="term" value="C:cytoplasm"/>
    <property type="evidence" value="ECO:0007669"/>
    <property type="project" value="TreeGrafter"/>
</dbReference>
<dbReference type="PANTHER" id="PTHR43830">
    <property type="entry name" value="PROTEIN PSP1"/>
    <property type="match status" value="1"/>
</dbReference>
<evidence type="ECO:0000313" key="3">
    <source>
        <dbReference type="EMBL" id="OPZ93733.1"/>
    </source>
</evidence>
<dbReference type="Proteomes" id="UP000485484">
    <property type="component" value="Unassembled WGS sequence"/>
</dbReference>
<dbReference type="NCBIfam" id="NF041131">
    <property type="entry name" value="RicT_YaaT_fam"/>
    <property type="match status" value="1"/>
</dbReference>
<dbReference type="InterPro" id="IPR047767">
    <property type="entry name" value="PSP1-like"/>
</dbReference>
<reference evidence="3" key="1">
    <citation type="submission" date="2017-02" db="EMBL/GenBank/DDBJ databases">
        <title>Delving into the versatile metabolic prowess of the omnipresent phylum Bacteroidetes.</title>
        <authorList>
            <person name="Nobu M.K."/>
            <person name="Mei R."/>
            <person name="Narihiro T."/>
            <person name="Kuroda K."/>
            <person name="Liu W.-T."/>
        </authorList>
    </citation>
    <scope>NUCLEOTIDE SEQUENCE</scope>
    <source>
        <strain evidence="3">ADurb.Bin417</strain>
    </source>
</reference>
<gene>
    <name evidence="3" type="ORF">BWY73_00157</name>
</gene>
<sequence>MKFAELRIRRLDKVEPFSAPEELEFAPGDYVIIESSKSGLDYGIVLSILPGPPAGRKVDDLSSIVRKVTPEDIEQIEENYEHDEEAFRTCQEKILEKKLANMKLLDAEYSFNRSVVTFYYYAEERIDFRELVRELAKTFNCRIEMRQVGRRDEARMLGGFGVCGRRLCCSLFLREFKPVTMRMVKDQNLPLDTSKVSGLCSRLMCCLAYEHHSCPRQGNNPEPEEAEEKDAPNE</sequence>
<protein>
    <recommendedName>
        <fullName evidence="2">PSP1 C-terminal domain-containing protein</fullName>
    </recommendedName>
</protein>